<dbReference type="RefSeq" id="WP_132416969.1">
    <property type="nucleotide sequence ID" value="NZ_SKFG01000003.1"/>
</dbReference>
<dbReference type="OrthoDB" id="5461347at2"/>
<sequence length="148" mass="16636">MTFENKFLYHVDHVNHVLSWQVRGALTVDEALKASDLVKQSLASMKDASLLVDNRFMINNGRAIVFAPEVNTIWEQLQGEILPKVSKCAILCSGVIMKMQMDRIARASGMIEVLKSFWNDNSDAMKAEAYQFLGIDSNSLIDKNTVQI</sequence>
<accession>A0A4R4EIU1</accession>
<evidence type="ECO:0000313" key="1">
    <source>
        <dbReference type="EMBL" id="TCZ79313.1"/>
    </source>
</evidence>
<name>A0A4R4EIU1_9BACL</name>
<evidence type="ECO:0000313" key="2">
    <source>
        <dbReference type="Proteomes" id="UP000295418"/>
    </source>
</evidence>
<dbReference type="AlphaFoldDB" id="A0A4R4EIU1"/>
<comment type="caution">
    <text evidence="1">The sequence shown here is derived from an EMBL/GenBank/DDBJ whole genome shotgun (WGS) entry which is preliminary data.</text>
</comment>
<gene>
    <name evidence="1" type="ORF">E0485_05465</name>
</gene>
<dbReference type="Proteomes" id="UP000295418">
    <property type="component" value="Unassembled WGS sequence"/>
</dbReference>
<proteinExistence type="predicted"/>
<keyword evidence="2" id="KW-1185">Reference proteome</keyword>
<protein>
    <submittedName>
        <fullName evidence="1">Uncharacterized protein</fullName>
    </submittedName>
</protein>
<dbReference type="EMBL" id="SKFG01000003">
    <property type="protein sequence ID" value="TCZ79313.1"/>
    <property type="molecule type" value="Genomic_DNA"/>
</dbReference>
<reference evidence="1 2" key="1">
    <citation type="submission" date="2019-03" db="EMBL/GenBank/DDBJ databases">
        <authorList>
            <person name="Kim M.K.M."/>
        </authorList>
    </citation>
    <scope>NUCLEOTIDE SEQUENCE [LARGE SCALE GENOMIC DNA]</scope>
    <source>
        <strain evidence="1 2">18JY21-1</strain>
    </source>
</reference>
<organism evidence="1 2">
    <name type="scientific">Paenibacillus albiflavus</name>
    <dbReference type="NCBI Taxonomy" id="2545760"/>
    <lineage>
        <taxon>Bacteria</taxon>
        <taxon>Bacillati</taxon>
        <taxon>Bacillota</taxon>
        <taxon>Bacilli</taxon>
        <taxon>Bacillales</taxon>
        <taxon>Paenibacillaceae</taxon>
        <taxon>Paenibacillus</taxon>
    </lineage>
</organism>